<dbReference type="EMBL" id="CAJVPW010000181">
    <property type="protein sequence ID" value="CAG8445834.1"/>
    <property type="molecule type" value="Genomic_DNA"/>
</dbReference>
<keyword evidence="2" id="KW-1185">Reference proteome</keyword>
<gene>
    <name evidence="1" type="ORF">SPELUC_LOCUS492</name>
</gene>
<dbReference type="Proteomes" id="UP000789366">
    <property type="component" value="Unassembled WGS sequence"/>
</dbReference>
<organism evidence="1 2">
    <name type="scientific">Cetraspora pellucida</name>
    <dbReference type="NCBI Taxonomy" id="1433469"/>
    <lineage>
        <taxon>Eukaryota</taxon>
        <taxon>Fungi</taxon>
        <taxon>Fungi incertae sedis</taxon>
        <taxon>Mucoromycota</taxon>
        <taxon>Glomeromycotina</taxon>
        <taxon>Glomeromycetes</taxon>
        <taxon>Diversisporales</taxon>
        <taxon>Gigasporaceae</taxon>
        <taxon>Cetraspora</taxon>
    </lineage>
</organism>
<reference evidence="1" key="1">
    <citation type="submission" date="2021-06" db="EMBL/GenBank/DDBJ databases">
        <authorList>
            <person name="Kallberg Y."/>
            <person name="Tangrot J."/>
            <person name="Rosling A."/>
        </authorList>
    </citation>
    <scope>NUCLEOTIDE SEQUENCE</scope>
    <source>
        <strain evidence="1">28 12/20/2015</strain>
    </source>
</reference>
<accession>A0ACA9K0X4</accession>
<evidence type="ECO:0000313" key="1">
    <source>
        <dbReference type="EMBL" id="CAG8445834.1"/>
    </source>
</evidence>
<protein>
    <submittedName>
        <fullName evidence="1">16120_t:CDS:1</fullName>
    </submittedName>
</protein>
<comment type="caution">
    <text evidence="1">The sequence shown here is derived from an EMBL/GenBank/DDBJ whole genome shotgun (WGS) entry which is preliminary data.</text>
</comment>
<evidence type="ECO:0000313" key="2">
    <source>
        <dbReference type="Proteomes" id="UP000789366"/>
    </source>
</evidence>
<sequence length="72" mass="8515">MTCKYETESQEKGEASERSEEIAEKNSDNWLNFSSKEAILELRDEISDSREETLFKRIFSFSLKLWSYLVVL</sequence>
<proteinExistence type="predicted"/>
<name>A0ACA9K0X4_9GLOM</name>